<feature type="non-terminal residue" evidence="8">
    <location>
        <position position="1"/>
    </location>
</feature>
<dbReference type="AlphaFoldDB" id="C0EHT7"/>
<comment type="caution">
    <text evidence="8">The sequence shown here is derived from an EMBL/GenBank/DDBJ whole genome shotgun (WGS) entry which is preliminary data.</text>
</comment>
<keyword evidence="6" id="KW-1133">Transmembrane helix</keyword>
<evidence type="ECO:0000259" key="7">
    <source>
        <dbReference type="PROSITE" id="PS50847"/>
    </source>
</evidence>
<dbReference type="Pfam" id="PF00746">
    <property type="entry name" value="Gram_pos_anchor"/>
    <property type="match status" value="1"/>
</dbReference>
<proteinExistence type="predicted"/>
<keyword evidence="9" id="KW-1185">Reference proteome</keyword>
<evidence type="ECO:0000256" key="6">
    <source>
        <dbReference type="SAM" id="Phobius"/>
    </source>
</evidence>
<feature type="region of interest" description="Disordered" evidence="5">
    <location>
        <begin position="64"/>
        <end position="97"/>
    </location>
</feature>
<evidence type="ECO:0000256" key="3">
    <source>
        <dbReference type="ARBA" id="ARBA00022729"/>
    </source>
</evidence>
<dbReference type="Proteomes" id="UP000003340">
    <property type="component" value="Unassembled WGS sequence"/>
</dbReference>
<keyword evidence="6" id="KW-0472">Membrane</keyword>
<dbReference type="PROSITE" id="PS50847">
    <property type="entry name" value="GRAM_POS_ANCHORING"/>
    <property type="match status" value="1"/>
</dbReference>
<accession>C0EHT7</accession>
<evidence type="ECO:0000256" key="5">
    <source>
        <dbReference type="SAM" id="MobiDB-lite"/>
    </source>
</evidence>
<evidence type="ECO:0000256" key="1">
    <source>
        <dbReference type="ARBA" id="ARBA00022512"/>
    </source>
</evidence>
<evidence type="ECO:0000313" key="9">
    <source>
        <dbReference type="Proteomes" id="UP000003340"/>
    </source>
</evidence>
<protein>
    <submittedName>
        <fullName evidence="8">LPXTG-motif cell wall anchor domain protein</fullName>
    </submittedName>
</protein>
<keyword evidence="6" id="KW-0812">Transmembrane</keyword>
<dbReference type="NCBIfam" id="TIGR01167">
    <property type="entry name" value="LPXTG_anchor"/>
    <property type="match status" value="1"/>
</dbReference>
<feature type="compositionally biased region" description="Low complexity" evidence="5">
    <location>
        <begin position="72"/>
        <end position="94"/>
    </location>
</feature>
<reference evidence="8 9" key="2">
    <citation type="submission" date="2009-02" db="EMBL/GenBank/DDBJ databases">
        <title>Draft genome sequence of Clostridium methylpentosum (DSM 5476).</title>
        <authorList>
            <person name="Sudarsanam P."/>
            <person name="Ley R."/>
            <person name="Guruge J."/>
            <person name="Turnbaugh P.J."/>
            <person name="Mahowald M."/>
            <person name="Liep D."/>
            <person name="Gordon J."/>
        </authorList>
    </citation>
    <scope>NUCLEOTIDE SEQUENCE [LARGE SCALE GENOMIC DNA]</scope>
    <source>
        <strain evidence="8 9">DSM 5476</strain>
    </source>
</reference>
<name>C0EHT7_9FIRM</name>
<evidence type="ECO:0000256" key="2">
    <source>
        <dbReference type="ARBA" id="ARBA00022525"/>
    </source>
</evidence>
<feature type="domain" description="Gram-positive cocci surface proteins LPxTG" evidence="7">
    <location>
        <begin position="95"/>
        <end position="126"/>
    </location>
</feature>
<evidence type="ECO:0000256" key="4">
    <source>
        <dbReference type="ARBA" id="ARBA00023088"/>
    </source>
</evidence>
<organism evidence="8 9">
    <name type="scientific">[Clostridium] methylpentosum DSM 5476</name>
    <dbReference type="NCBI Taxonomy" id="537013"/>
    <lineage>
        <taxon>Bacteria</taxon>
        <taxon>Bacillati</taxon>
        <taxon>Bacillota</taxon>
        <taxon>Clostridia</taxon>
        <taxon>Eubacteriales</taxon>
        <taxon>Oscillospiraceae</taxon>
        <taxon>Oscillospiraceae incertae sedis</taxon>
    </lineage>
</organism>
<keyword evidence="2" id="KW-0964">Secreted</keyword>
<keyword evidence="4" id="KW-0572">Peptidoglycan-anchor</keyword>
<dbReference type="HOGENOM" id="CLU_1986156_0_0_9"/>
<dbReference type="InterPro" id="IPR019931">
    <property type="entry name" value="LPXTG_anchor"/>
</dbReference>
<keyword evidence="3" id="KW-0732">Signal</keyword>
<feature type="transmembrane region" description="Helical" evidence="6">
    <location>
        <begin position="103"/>
        <end position="121"/>
    </location>
</feature>
<reference evidence="8 9" key="1">
    <citation type="submission" date="2009-01" db="EMBL/GenBank/DDBJ databases">
        <authorList>
            <person name="Fulton L."/>
            <person name="Clifton S."/>
            <person name="Fulton B."/>
            <person name="Xu J."/>
            <person name="Minx P."/>
            <person name="Pepin K.H."/>
            <person name="Johnson M."/>
            <person name="Bhonagiri V."/>
            <person name="Nash W.E."/>
            <person name="Mardis E.R."/>
            <person name="Wilson R.K."/>
        </authorList>
    </citation>
    <scope>NUCLEOTIDE SEQUENCE [LARGE SCALE GENOMIC DNA]</scope>
    <source>
        <strain evidence="8 9">DSM 5476</strain>
    </source>
</reference>
<gene>
    <name evidence="8" type="ORF">CLOSTMETH_03432</name>
</gene>
<keyword evidence="1" id="KW-0134">Cell wall</keyword>
<dbReference type="EMBL" id="ACEC01000121">
    <property type="protein sequence ID" value="EEG28960.1"/>
    <property type="molecule type" value="Genomic_DNA"/>
</dbReference>
<evidence type="ECO:0000313" key="8">
    <source>
        <dbReference type="EMBL" id="EEG28960.1"/>
    </source>
</evidence>
<sequence length="126" mass="13475">IKIEVSSTLRNRLVDLKYPGMNPNSTYTPEDYPLADRPAIRIPAADYGMTGEVTLETYTKVAAVNKEDEPSSSESENPSSSNPDGSSSSSPSESLPKTGANDMVFIMAVLMLAAGAAVVFCRRKAK</sequence>